<organism evidence="2">
    <name type="scientific">Candidatus Kentrum sp. FW</name>
    <dbReference type="NCBI Taxonomy" id="2126338"/>
    <lineage>
        <taxon>Bacteria</taxon>
        <taxon>Pseudomonadati</taxon>
        <taxon>Pseudomonadota</taxon>
        <taxon>Gammaproteobacteria</taxon>
        <taxon>Candidatus Kentrum</taxon>
    </lineage>
</organism>
<proteinExistence type="predicted"/>
<reference evidence="2" key="1">
    <citation type="submission" date="2019-02" db="EMBL/GenBank/DDBJ databases">
        <authorList>
            <person name="Gruber-Vodicka R. H."/>
            <person name="Seah K. B. B."/>
        </authorList>
    </citation>
    <scope>NUCLEOTIDE SEQUENCE</scope>
    <source>
        <strain evidence="2">BECK_BZ131</strain>
    </source>
</reference>
<gene>
    <name evidence="2" type="ORF">BECKFW1821C_GA0114237_11854</name>
</gene>
<evidence type="ECO:0000313" key="2">
    <source>
        <dbReference type="EMBL" id="VFJ78474.1"/>
    </source>
</evidence>
<keyword evidence="1" id="KW-0175">Coiled coil</keyword>
<evidence type="ECO:0000256" key="1">
    <source>
        <dbReference type="SAM" id="Coils"/>
    </source>
</evidence>
<feature type="coiled-coil region" evidence="1">
    <location>
        <begin position="136"/>
        <end position="163"/>
    </location>
</feature>
<sequence length="215" mass="24473">MRQGLVRRMRFQVTPCSFAKVDSDNTACIFCTHSPLSQWKITDTKQEHGIFKQLSYMVPNRMRLAICRSCSASGVRNSSKFILFLFYTTDMETIAKQFPDAFHGILTGLGPFGDDVEHTRPPLYEHVRARMQSMLERSADMSRKELDEAIENLERDENGLNGLLLSGPAPGVLELMRDTRWKLMASRAELTRSDPVYTTTSIAELNALFEQELSQ</sequence>
<dbReference type="EMBL" id="CAADFE010000185">
    <property type="protein sequence ID" value="VFJ78474.1"/>
    <property type="molecule type" value="Genomic_DNA"/>
</dbReference>
<protein>
    <submittedName>
        <fullName evidence="2">Uncharacterized protein</fullName>
    </submittedName>
</protein>
<dbReference type="AlphaFoldDB" id="A0A450U4E2"/>
<accession>A0A450U4E2</accession>
<name>A0A450U4E2_9GAMM</name>